<dbReference type="EMBL" id="KE123899">
    <property type="protein sequence ID" value="EPB92502.1"/>
    <property type="molecule type" value="Genomic_DNA"/>
</dbReference>
<dbReference type="InParanoid" id="S2JVP1"/>
<dbReference type="OrthoDB" id="2239391at2759"/>
<reference evidence="2" key="1">
    <citation type="submission" date="2013-05" db="EMBL/GenBank/DDBJ databases">
        <title>The Genome sequence of Mucor circinelloides f. circinelloides 1006PhL.</title>
        <authorList>
            <consortium name="The Broad Institute Genomics Platform"/>
            <person name="Cuomo C."/>
            <person name="Earl A."/>
            <person name="Findley K."/>
            <person name="Lee S.C."/>
            <person name="Walker B."/>
            <person name="Young S."/>
            <person name="Zeng Q."/>
            <person name="Gargeya S."/>
            <person name="Fitzgerald M."/>
            <person name="Haas B."/>
            <person name="Abouelleil A."/>
            <person name="Allen A.W."/>
            <person name="Alvarado L."/>
            <person name="Arachchi H.M."/>
            <person name="Berlin A.M."/>
            <person name="Chapman S.B."/>
            <person name="Gainer-Dewar J."/>
            <person name="Goldberg J."/>
            <person name="Griggs A."/>
            <person name="Gujja S."/>
            <person name="Hansen M."/>
            <person name="Howarth C."/>
            <person name="Imamovic A."/>
            <person name="Ireland A."/>
            <person name="Larimer J."/>
            <person name="McCowan C."/>
            <person name="Murphy C."/>
            <person name="Pearson M."/>
            <person name="Poon T.W."/>
            <person name="Priest M."/>
            <person name="Roberts A."/>
            <person name="Saif S."/>
            <person name="Shea T."/>
            <person name="Sisk P."/>
            <person name="Sykes S."/>
            <person name="Wortman J."/>
            <person name="Nusbaum C."/>
            <person name="Birren B."/>
        </authorList>
    </citation>
    <scope>NUCLEOTIDE SEQUENCE [LARGE SCALE GENOMIC DNA]</scope>
    <source>
        <strain evidence="2">1006PhL</strain>
    </source>
</reference>
<dbReference type="OMA" id="WAISRTF"/>
<dbReference type="Proteomes" id="UP000014254">
    <property type="component" value="Unassembled WGS sequence"/>
</dbReference>
<dbReference type="VEuPathDB" id="FungiDB:HMPREF1544_00515"/>
<organism evidence="1 2">
    <name type="scientific">Mucor circinelloides f. circinelloides (strain 1006PhL)</name>
    <name type="common">Mucormycosis agent</name>
    <name type="synonym">Calyptromyces circinelloides</name>
    <dbReference type="NCBI Taxonomy" id="1220926"/>
    <lineage>
        <taxon>Eukaryota</taxon>
        <taxon>Fungi</taxon>
        <taxon>Fungi incertae sedis</taxon>
        <taxon>Mucoromycota</taxon>
        <taxon>Mucoromycotina</taxon>
        <taxon>Mucoromycetes</taxon>
        <taxon>Mucorales</taxon>
        <taxon>Mucorineae</taxon>
        <taxon>Mucoraceae</taxon>
        <taxon>Mucor</taxon>
    </lineage>
</organism>
<proteinExistence type="predicted"/>
<keyword evidence="2" id="KW-1185">Reference proteome</keyword>
<evidence type="ECO:0000313" key="1">
    <source>
        <dbReference type="EMBL" id="EPB92502.1"/>
    </source>
</evidence>
<sequence>MFPLIPLWIILYLPIKPFKPKYTFWTPAFVSRFHGSYLFVKSNNIHQLLCSSTLPSWLHRQFIVLCTTESGVSIRSLASSRALDLRGVSRDDIMTLGNWAISRTFVNH</sequence>
<dbReference type="STRING" id="1220926.S2JVP1"/>
<accession>S2JVP1</accession>
<evidence type="ECO:0000313" key="2">
    <source>
        <dbReference type="Proteomes" id="UP000014254"/>
    </source>
</evidence>
<gene>
    <name evidence="1" type="ORF">HMPREF1544_00515</name>
</gene>
<name>S2JVP1_MUCC1</name>
<protein>
    <submittedName>
        <fullName evidence="1">Uncharacterized protein</fullName>
    </submittedName>
</protein>
<dbReference type="AlphaFoldDB" id="S2JVP1"/>